<feature type="domain" description="Polymerase/histidinol phosphatase N-terminal" evidence="2">
    <location>
        <begin position="127"/>
        <end position="190"/>
    </location>
</feature>
<dbReference type="SUPFAM" id="SSF89550">
    <property type="entry name" value="PHP domain-like"/>
    <property type="match status" value="1"/>
</dbReference>
<dbReference type="AlphaFoldDB" id="A0A9W8B4Y8"/>
<evidence type="ECO:0000259" key="2">
    <source>
        <dbReference type="SMART" id="SM00481"/>
    </source>
</evidence>
<name>A0A9W8B4Y8_9FUNG</name>
<comment type="caution">
    <text evidence="3">The sequence shown here is derived from an EMBL/GenBank/DDBJ whole genome shotgun (WGS) entry which is preliminary data.</text>
</comment>
<keyword evidence="4" id="KW-1185">Reference proteome</keyword>
<organism evidence="3 4">
    <name type="scientific">Dimargaris verticillata</name>
    <dbReference type="NCBI Taxonomy" id="2761393"/>
    <lineage>
        <taxon>Eukaryota</taxon>
        <taxon>Fungi</taxon>
        <taxon>Fungi incertae sedis</taxon>
        <taxon>Zoopagomycota</taxon>
        <taxon>Kickxellomycotina</taxon>
        <taxon>Dimargaritomycetes</taxon>
        <taxon>Dimargaritales</taxon>
        <taxon>Dimargaritaceae</taxon>
        <taxon>Dimargaris</taxon>
    </lineage>
</organism>
<sequence>MRWPDIFYDERSPLHTPHGDGRPKNRRATTFASKNACTANDSNNSPLSAASLSPKELDDKGNVHGLNIAITIVALAVLLLGLVSTVLNDMASPPKYDYSQLTFNWHNDPASYLEPVMAPNFTYNVVLEAHAHTTHSDGDMTPEQLVEYYRANGFNAAIVSDHNTVAGGLAAERYAQRQYPGQFVVIPAQEYSCCRVHMNFINIRETIPVVQAFPTDSELKEAIDRVHALGGLVVVNHIPWSNSTTAGYPDTATLPNHPNREDLVAMGVDGFELVNGQVFDTRSYRFVQNHNAQHPEDPLLVVTGNDVHRPQSVYSWTVLQTRNGNQPLTAQAVFAELQAGRTDFLFEPSGTRQHAVPQRNSRYWLLAPLTNLGEYFKTYYDRQRGMYSFTGEFCQPQIFEVHTAAILSLAMYLVVAVVSVELVSLALFFGKSGYRRRARWRVQPHPSAS</sequence>
<feature type="transmembrane region" description="Helical" evidence="1">
    <location>
        <begin position="65"/>
        <end position="87"/>
    </location>
</feature>
<dbReference type="InterPro" id="IPR016195">
    <property type="entry name" value="Pol/histidinol_Pase-like"/>
</dbReference>
<evidence type="ECO:0000313" key="3">
    <source>
        <dbReference type="EMBL" id="KAJ1983372.1"/>
    </source>
</evidence>
<dbReference type="GO" id="GO:0004534">
    <property type="term" value="F:5'-3' RNA exonuclease activity"/>
    <property type="evidence" value="ECO:0007669"/>
    <property type="project" value="TreeGrafter"/>
</dbReference>
<evidence type="ECO:0000313" key="4">
    <source>
        <dbReference type="Proteomes" id="UP001151582"/>
    </source>
</evidence>
<gene>
    <name evidence="3" type="ORF">H4R34_001322</name>
</gene>
<feature type="transmembrane region" description="Helical" evidence="1">
    <location>
        <begin position="404"/>
        <end position="429"/>
    </location>
</feature>
<dbReference type="Gene3D" id="3.20.20.140">
    <property type="entry name" value="Metal-dependent hydrolases"/>
    <property type="match status" value="1"/>
</dbReference>
<reference evidence="3" key="1">
    <citation type="submission" date="2022-07" db="EMBL/GenBank/DDBJ databases">
        <title>Phylogenomic reconstructions and comparative analyses of Kickxellomycotina fungi.</title>
        <authorList>
            <person name="Reynolds N.K."/>
            <person name="Stajich J.E."/>
            <person name="Barry K."/>
            <person name="Grigoriev I.V."/>
            <person name="Crous P."/>
            <person name="Smith M.E."/>
        </authorList>
    </citation>
    <scope>NUCLEOTIDE SEQUENCE</scope>
    <source>
        <strain evidence="3">RSA 567</strain>
    </source>
</reference>
<dbReference type="PANTHER" id="PTHR42924">
    <property type="entry name" value="EXONUCLEASE"/>
    <property type="match status" value="1"/>
</dbReference>
<dbReference type="OrthoDB" id="16564at2759"/>
<evidence type="ECO:0000256" key="1">
    <source>
        <dbReference type="SAM" id="Phobius"/>
    </source>
</evidence>
<dbReference type="EMBL" id="JANBQB010000058">
    <property type="protein sequence ID" value="KAJ1983372.1"/>
    <property type="molecule type" value="Genomic_DNA"/>
</dbReference>
<keyword evidence="1" id="KW-0812">Transmembrane</keyword>
<protein>
    <recommendedName>
        <fullName evidence="2">Polymerase/histidinol phosphatase N-terminal domain-containing protein</fullName>
    </recommendedName>
</protein>
<accession>A0A9W8B4Y8</accession>
<dbReference type="SMART" id="SM00481">
    <property type="entry name" value="POLIIIAc"/>
    <property type="match status" value="1"/>
</dbReference>
<keyword evidence="1" id="KW-0472">Membrane</keyword>
<dbReference type="Proteomes" id="UP001151582">
    <property type="component" value="Unassembled WGS sequence"/>
</dbReference>
<proteinExistence type="predicted"/>
<keyword evidence="1" id="KW-1133">Transmembrane helix</keyword>
<dbReference type="InterPro" id="IPR052018">
    <property type="entry name" value="PHP_domain"/>
</dbReference>
<dbReference type="InterPro" id="IPR003141">
    <property type="entry name" value="Pol/His_phosphatase_N"/>
</dbReference>
<dbReference type="PANTHER" id="PTHR42924:SF3">
    <property type="entry name" value="POLYMERASE_HISTIDINOL PHOSPHATASE N-TERMINAL DOMAIN-CONTAINING PROTEIN"/>
    <property type="match status" value="1"/>
</dbReference>
<dbReference type="GO" id="GO:0035312">
    <property type="term" value="F:5'-3' DNA exonuclease activity"/>
    <property type="evidence" value="ECO:0007669"/>
    <property type="project" value="TreeGrafter"/>
</dbReference>